<feature type="binding site" evidence="3">
    <location>
        <position position="348"/>
    </location>
    <ligand>
        <name>Mg(2+)</name>
        <dbReference type="ChEBI" id="CHEBI:18420"/>
    </ligand>
</feature>
<feature type="binding site" evidence="3">
    <location>
        <position position="399"/>
    </location>
    <ligand>
        <name>Zn(2+)</name>
        <dbReference type="ChEBI" id="CHEBI:29105"/>
        <label>2</label>
    </ligand>
</feature>
<dbReference type="InterPro" id="IPR017850">
    <property type="entry name" value="Alkaline_phosphatase_core_sf"/>
</dbReference>
<dbReference type="Gene3D" id="3.40.720.10">
    <property type="entry name" value="Alkaline Phosphatase, subunit A"/>
    <property type="match status" value="1"/>
</dbReference>
<dbReference type="EC" id="3.1.3.1" evidence="5"/>
<feature type="binding site" evidence="3">
    <location>
        <position position="357"/>
    </location>
    <ligand>
        <name>Zn(2+)</name>
        <dbReference type="ChEBI" id="CHEBI:29105"/>
        <label>2</label>
    </ligand>
</feature>
<feature type="binding site" evidence="3">
    <location>
        <position position="398"/>
    </location>
    <ligand>
        <name>Zn(2+)</name>
        <dbReference type="ChEBI" id="CHEBI:29105"/>
        <label>2</label>
    </ligand>
</feature>
<organism evidence="5 6">
    <name type="scientific">Thermogutta terrifontis</name>
    <dbReference type="NCBI Taxonomy" id="1331910"/>
    <lineage>
        <taxon>Bacteria</taxon>
        <taxon>Pseudomonadati</taxon>
        <taxon>Planctomycetota</taxon>
        <taxon>Planctomycetia</taxon>
        <taxon>Pirellulales</taxon>
        <taxon>Thermoguttaceae</taxon>
        <taxon>Thermogutta</taxon>
    </lineage>
</organism>
<gene>
    <name evidence="5" type="ORF">THTE_0405</name>
</gene>
<dbReference type="SMART" id="SM00098">
    <property type="entry name" value="alkPPc"/>
    <property type="match status" value="1"/>
</dbReference>
<evidence type="ECO:0000256" key="1">
    <source>
        <dbReference type="ARBA" id="ARBA00022553"/>
    </source>
</evidence>
<dbReference type="PANTHER" id="PTHR11596">
    <property type="entry name" value="ALKALINE PHOSPHATASE"/>
    <property type="match status" value="1"/>
</dbReference>
<dbReference type="AlphaFoldDB" id="A0A286RAN2"/>
<comment type="similarity">
    <text evidence="4">Belongs to the alkaline phosphatase family.</text>
</comment>
<keyword evidence="3" id="KW-0479">Metal-binding</keyword>
<keyword evidence="5" id="KW-0378">Hydrolase</keyword>
<protein>
    <submittedName>
        <fullName evidence="5">Alkaline phosphatase</fullName>
        <ecNumber evidence="5">3.1.3.1</ecNumber>
    </submittedName>
</protein>
<feature type="binding site" evidence="3">
    <location>
        <position position="190"/>
    </location>
    <ligand>
        <name>Mg(2+)</name>
        <dbReference type="ChEBI" id="CHEBI:18420"/>
    </ligand>
</feature>
<dbReference type="InterPro" id="IPR001952">
    <property type="entry name" value="Alkaline_phosphatase"/>
</dbReference>
<dbReference type="EMBL" id="CP018477">
    <property type="protein sequence ID" value="ASV73007.1"/>
    <property type="molecule type" value="Genomic_DNA"/>
</dbReference>
<comment type="cofactor">
    <cofactor evidence="3">
        <name>Mg(2+)</name>
        <dbReference type="ChEBI" id="CHEBI:18420"/>
    </cofactor>
    <text evidence="3">Binds 1 Mg(2+) ion.</text>
</comment>
<keyword evidence="3" id="KW-0460">Magnesium</keyword>
<proteinExistence type="inferred from homology"/>
<accession>A0A286RAN2</accession>
<evidence type="ECO:0000256" key="3">
    <source>
        <dbReference type="PIRSR" id="PIRSR601952-2"/>
    </source>
</evidence>
<dbReference type="Pfam" id="PF00245">
    <property type="entry name" value="Alk_phosphatase"/>
    <property type="match status" value="1"/>
</dbReference>
<keyword evidence="6" id="KW-1185">Reference proteome</keyword>
<dbReference type="PRINTS" id="PR00113">
    <property type="entry name" value="ALKPHPHTASE"/>
</dbReference>
<evidence type="ECO:0000256" key="2">
    <source>
        <dbReference type="PIRSR" id="PIRSR601952-1"/>
    </source>
</evidence>
<keyword evidence="1" id="KW-0597">Phosphoprotein</keyword>
<dbReference type="GO" id="GO:0046872">
    <property type="term" value="F:metal ion binding"/>
    <property type="evidence" value="ECO:0007669"/>
    <property type="project" value="UniProtKB-KW"/>
</dbReference>
<feature type="binding site" evidence="3">
    <location>
        <position position="58"/>
    </location>
    <ligand>
        <name>Zn(2+)</name>
        <dbReference type="ChEBI" id="CHEBI:29105"/>
        <label>2</label>
    </ligand>
</feature>
<feature type="binding site" evidence="3">
    <location>
        <position position="353"/>
    </location>
    <ligand>
        <name>Zn(2+)</name>
        <dbReference type="ChEBI" id="CHEBI:29105"/>
        <label>1</label>
    </ligand>
</feature>
<comment type="cofactor">
    <cofactor evidence="3">
        <name>Zn(2+)</name>
        <dbReference type="ChEBI" id="CHEBI:29105"/>
    </cofactor>
    <text evidence="3">Binds 2 Zn(2+) ions.</text>
</comment>
<dbReference type="PANTHER" id="PTHR11596:SF5">
    <property type="entry name" value="ALKALINE PHOSPHATASE"/>
    <property type="match status" value="1"/>
</dbReference>
<sequence length="494" mass="53720">MKRMLPEEPAMRFALSFAKHLAVVAIVGWCFSFTAHLAAKEAAPSAVRAKNVIIMVADGAGFNTWRATSMYRGQLGNEIYDKPGWIQLAVTTYPLTTSTKPEGKEKQNENLVYSPQKAWDPNKGYAWLKSSATDSAAAATAMATGIKTYNNAINWDDRDRPLTGKTLPEIAHELGKSAGVVTSVQWSHATPAGFGGAHNRERDHYAEIAREMLAAPYLQVIMGAGHPEYDNNGQRKSGEATDKDCRYVGGLAEWQSLTAGRHPGGWTLIQTKEQFEKLTQGSTPAKVVGTAQVATTLQQARGGLLGIVVRNEPFATPFNDNVPTLATMAVGAINVLDNNPQGFYLMIEGGAVDWANHANQLHRMIEEQSDFLAAVEAVVDWIEKNSSWDETLLILTADHECGLLWGPNSDKTPFDPVRDQGPGKMPAARYNSTGHTNSLVPLYARGAGADLFRKLIRGKDPRAAEAWGISGEFVDNTDIFRVSRAVLTGQNLAP</sequence>
<dbReference type="GO" id="GO:0004035">
    <property type="term" value="F:alkaline phosphatase activity"/>
    <property type="evidence" value="ECO:0007669"/>
    <property type="project" value="UniProtKB-EC"/>
</dbReference>
<reference evidence="5 6" key="1">
    <citation type="journal article" name="Front. Microbiol.">
        <title>Sugar Metabolism of the First Thermophilic Planctomycete Thermogutta terrifontis: Comparative Genomic and Transcriptomic Approaches.</title>
        <authorList>
            <person name="Elcheninov A.G."/>
            <person name="Menzel P."/>
            <person name="Gudbergsdottir S.R."/>
            <person name="Slesarev A.I."/>
            <person name="Kadnikov V.V."/>
            <person name="Krogh A."/>
            <person name="Bonch-Osmolovskaya E.A."/>
            <person name="Peng X."/>
            <person name="Kublanov I.V."/>
        </authorList>
    </citation>
    <scope>NUCLEOTIDE SEQUENCE [LARGE SCALE GENOMIC DNA]</scope>
    <source>
        <strain evidence="5 6">R1</strain>
    </source>
</reference>
<dbReference type="CDD" id="cd16012">
    <property type="entry name" value="ALP"/>
    <property type="match status" value="1"/>
</dbReference>
<keyword evidence="3" id="KW-0862">Zinc</keyword>
<evidence type="ECO:0000313" key="6">
    <source>
        <dbReference type="Proteomes" id="UP000215086"/>
    </source>
</evidence>
<dbReference type="Proteomes" id="UP000215086">
    <property type="component" value="Chromosome"/>
</dbReference>
<dbReference type="RefSeq" id="WP_207651750.1">
    <property type="nucleotide sequence ID" value="NZ_CP018477.1"/>
</dbReference>
<feature type="active site" description="Phosphoserine intermediate" evidence="2">
    <location>
        <position position="135"/>
    </location>
</feature>
<evidence type="ECO:0000256" key="4">
    <source>
        <dbReference type="RuleBase" id="RU003946"/>
    </source>
</evidence>
<dbReference type="KEGG" id="ttf:THTE_0405"/>
<evidence type="ECO:0000313" key="5">
    <source>
        <dbReference type="EMBL" id="ASV73007.1"/>
    </source>
</evidence>
<feature type="binding site" evidence="3">
    <location>
        <position position="188"/>
    </location>
    <ligand>
        <name>Mg(2+)</name>
        <dbReference type="ChEBI" id="CHEBI:18420"/>
    </ligand>
</feature>
<name>A0A286RAN2_9BACT</name>
<dbReference type="SUPFAM" id="SSF53649">
    <property type="entry name" value="Alkaline phosphatase-like"/>
    <property type="match status" value="1"/>
</dbReference>
<feature type="binding site" evidence="3">
    <location>
        <position position="58"/>
    </location>
    <ligand>
        <name>Mg(2+)</name>
        <dbReference type="ChEBI" id="CHEBI:18420"/>
    </ligand>
</feature>